<protein>
    <submittedName>
        <fullName evidence="1">Uncharacterized protein</fullName>
    </submittedName>
</protein>
<reference evidence="1 2" key="2">
    <citation type="submission" date="2019-09" db="EMBL/GenBank/DDBJ databases">
        <authorList>
            <person name="Jin C."/>
        </authorList>
    </citation>
    <scope>NUCLEOTIDE SEQUENCE [LARGE SCALE GENOMIC DNA]</scope>
    <source>
        <strain evidence="1 2">BN140078</strain>
    </source>
</reference>
<reference evidence="1 2" key="1">
    <citation type="submission" date="2019-09" db="EMBL/GenBank/DDBJ databases">
        <title>Chitinophaga ginsengihumi sp. nov., isolated from soil of ginseng rhizosphere.</title>
        <authorList>
            <person name="Lee J."/>
        </authorList>
    </citation>
    <scope>NUCLEOTIDE SEQUENCE [LARGE SCALE GENOMIC DNA]</scope>
    <source>
        <strain evidence="1 2">BN140078</strain>
    </source>
</reference>
<keyword evidence="2" id="KW-1185">Reference proteome</keyword>
<dbReference type="AlphaFoldDB" id="A0A5B2W0E5"/>
<dbReference type="Proteomes" id="UP000324611">
    <property type="component" value="Unassembled WGS sequence"/>
</dbReference>
<gene>
    <name evidence="1" type="ORF">F0L74_05870</name>
</gene>
<proteinExistence type="predicted"/>
<accession>A0A5B2W0E5</accession>
<evidence type="ECO:0000313" key="1">
    <source>
        <dbReference type="EMBL" id="KAA2245483.1"/>
    </source>
</evidence>
<dbReference type="EMBL" id="VUOC01000001">
    <property type="protein sequence ID" value="KAA2245483.1"/>
    <property type="molecule type" value="Genomic_DNA"/>
</dbReference>
<comment type="caution">
    <text evidence="1">The sequence shown here is derived from an EMBL/GenBank/DDBJ whole genome shotgun (WGS) entry which is preliminary data.</text>
</comment>
<sequence length="60" mass="6655">MLHRKSEGGAVVLYTKAETTAFNVDFIVNVPIAVSFDMNELTAFVNSYKLASKTFKVKIV</sequence>
<dbReference type="RefSeq" id="WP_149836872.1">
    <property type="nucleotide sequence ID" value="NZ_VUOC01000001.1"/>
</dbReference>
<organism evidence="1 2">
    <name type="scientific">Chitinophaga agrisoli</name>
    <dbReference type="NCBI Taxonomy" id="2607653"/>
    <lineage>
        <taxon>Bacteria</taxon>
        <taxon>Pseudomonadati</taxon>
        <taxon>Bacteroidota</taxon>
        <taxon>Chitinophagia</taxon>
        <taxon>Chitinophagales</taxon>
        <taxon>Chitinophagaceae</taxon>
        <taxon>Chitinophaga</taxon>
    </lineage>
</organism>
<evidence type="ECO:0000313" key="2">
    <source>
        <dbReference type="Proteomes" id="UP000324611"/>
    </source>
</evidence>
<name>A0A5B2W0E5_9BACT</name>